<keyword evidence="2" id="KW-0472">Membrane</keyword>
<feature type="region of interest" description="Disordered" evidence="1">
    <location>
        <begin position="229"/>
        <end position="251"/>
    </location>
</feature>
<dbReference type="Proteomes" id="UP001497623">
    <property type="component" value="Unassembled WGS sequence"/>
</dbReference>
<feature type="compositionally biased region" description="Basic and acidic residues" evidence="1">
    <location>
        <begin position="25"/>
        <end position="44"/>
    </location>
</feature>
<feature type="compositionally biased region" description="Polar residues" evidence="1">
    <location>
        <begin position="45"/>
        <end position="58"/>
    </location>
</feature>
<evidence type="ECO:0000256" key="1">
    <source>
        <dbReference type="SAM" id="MobiDB-lite"/>
    </source>
</evidence>
<evidence type="ECO:0000313" key="3">
    <source>
        <dbReference type="EMBL" id="CAL4063176.1"/>
    </source>
</evidence>
<feature type="region of interest" description="Disordered" evidence="1">
    <location>
        <begin position="1"/>
        <end position="58"/>
    </location>
</feature>
<feature type="compositionally biased region" description="Low complexity" evidence="1">
    <location>
        <begin position="233"/>
        <end position="251"/>
    </location>
</feature>
<sequence length="326" mass="36507">SLNVQKKPMMSKSTNEASHLIVKSETTKCNEKQVNIDKDGKSKTENYGSFDSQPTSTSKWGNDRNCIVEIVNDACKENESIDPKTASSTSLIINNDDDEICVFCLDPGDLIRFCKCSVAAHKKCVLEYVTYPGNHDASCCLCRRKLEYKVYDEETNIKGKYVLFLCMIILSYILVAALTMIASIEWVLPQDMDITVSILVTVNLGALAALFFAGCVSITLYCCAPKYKDDSSYSENNRESSSSSSSSRTYSSNRSFFWFPFWFDCSSGNSSSSCGAYMAVVCLLIVALFIIIGTTNLVFMQIMKYHKCFSLKSKTDIRFKEERIIV</sequence>
<keyword evidence="4" id="KW-1185">Reference proteome</keyword>
<reference evidence="3 4" key="1">
    <citation type="submission" date="2024-05" db="EMBL/GenBank/DDBJ databases">
        <authorList>
            <person name="Wallberg A."/>
        </authorList>
    </citation>
    <scope>NUCLEOTIDE SEQUENCE [LARGE SCALE GENOMIC DNA]</scope>
</reference>
<evidence type="ECO:0000256" key="2">
    <source>
        <dbReference type="SAM" id="Phobius"/>
    </source>
</evidence>
<keyword evidence="2" id="KW-1133">Transmembrane helix</keyword>
<keyword evidence="2" id="KW-0812">Transmembrane</keyword>
<accession>A0AAV2PQK7</accession>
<proteinExistence type="predicted"/>
<feature type="transmembrane region" description="Helical" evidence="2">
    <location>
        <begin position="196"/>
        <end position="224"/>
    </location>
</feature>
<dbReference type="AlphaFoldDB" id="A0AAV2PQK7"/>
<organism evidence="3 4">
    <name type="scientific">Meganyctiphanes norvegica</name>
    <name type="common">Northern krill</name>
    <name type="synonym">Thysanopoda norvegica</name>
    <dbReference type="NCBI Taxonomy" id="48144"/>
    <lineage>
        <taxon>Eukaryota</taxon>
        <taxon>Metazoa</taxon>
        <taxon>Ecdysozoa</taxon>
        <taxon>Arthropoda</taxon>
        <taxon>Crustacea</taxon>
        <taxon>Multicrustacea</taxon>
        <taxon>Malacostraca</taxon>
        <taxon>Eumalacostraca</taxon>
        <taxon>Eucarida</taxon>
        <taxon>Euphausiacea</taxon>
        <taxon>Euphausiidae</taxon>
        <taxon>Meganyctiphanes</taxon>
    </lineage>
</organism>
<feature type="transmembrane region" description="Helical" evidence="2">
    <location>
        <begin position="275"/>
        <end position="299"/>
    </location>
</feature>
<name>A0AAV2PQK7_MEGNR</name>
<evidence type="ECO:0008006" key="5">
    <source>
        <dbReference type="Google" id="ProtNLM"/>
    </source>
</evidence>
<comment type="caution">
    <text evidence="3">The sequence shown here is derived from an EMBL/GenBank/DDBJ whole genome shotgun (WGS) entry which is preliminary data.</text>
</comment>
<protein>
    <recommendedName>
        <fullName evidence="5">RING-CH-type domain-containing protein</fullName>
    </recommendedName>
</protein>
<feature type="non-terminal residue" evidence="3">
    <location>
        <position position="1"/>
    </location>
</feature>
<dbReference type="EMBL" id="CAXKWB010001032">
    <property type="protein sequence ID" value="CAL4063176.1"/>
    <property type="molecule type" value="Genomic_DNA"/>
</dbReference>
<evidence type="ECO:0000313" key="4">
    <source>
        <dbReference type="Proteomes" id="UP001497623"/>
    </source>
</evidence>
<gene>
    <name evidence="3" type="ORF">MNOR_LOCUS3142</name>
</gene>
<feature type="transmembrane region" description="Helical" evidence="2">
    <location>
        <begin position="161"/>
        <end position="184"/>
    </location>
</feature>